<dbReference type="PANTHER" id="PTHR43097:SF4">
    <property type="entry name" value="GLUTAMINE--TRNA LIGASE"/>
    <property type="match status" value="1"/>
</dbReference>
<keyword evidence="5 10" id="KW-0067">ATP-binding</keyword>
<dbReference type="FunFam" id="3.40.50.620:FF:000037">
    <property type="entry name" value="Glutamine--tRNA ligase cytoplasmic"/>
    <property type="match status" value="1"/>
</dbReference>
<name>A0A7S3BDV7_9VIRI</name>
<dbReference type="PRINTS" id="PR00987">
    <property type="entry name" value="TRNASYNTHGLU"/>
</dbReference>
<dbReference type="Pfam" id="PF03950">
    <property type="entry name" value="tRNA-synt_1c_C"/>
    <property type="match status" value="1"/>
</dbReference>
<keyword evidence="7 10" id="KW-0030">Aminoacyl-tRNA synthetase</keyword>
<evidence type="ECO:0000256" key="1">
    <source>
        <dbReference type="ARBA" id="ARBA00005594"/>
    </source>
</evidence>
<dbReference type="InterPro" id="IPR014729">
    <property type="entry name" value="Rossmann-like_a/b/a_fold"/>
</dbReference>
<dbReference type="InterPro" id="IPR007638">
    <property type="entry name" value="Gln-tRNA-synth_Ib_RNA-bd_2"/>
</dbReference>
<dbReference type="Pfam" id="PF04557">
    <property type="entry name" value="tRNA_synt_1c_R2"/>
    <property type="match status" value="1"/>
</dbReference>
<dbReference type="Gene3D" id="3.40.50.620">
    <property type="entry name" value="HUPs"/>
    <property type="match status" value="1"/>
</dbReference>
<evidence type="ECO:0000256" key="9">
    <source>
        <dbReference type="ARBA" id="ARBA00048270"/>
    </source>
</evidence>
<dbReference type="InterPro" id="IPR004514">
    <property type="entry name" value="Gln-tRNA-synth"/>
</dbReference>
<feature type="region of interest" description="Disordered" evidence="11">
    <location>
        <begin position="184"/>
        <end position="213"/>
    </location>
</feature>
<evidence type="ECO:0000256" key="3">
    <source>
        <dbReference type="ARBA" id="ARBA00022598"/>
    </source>
</evidence>
<feature type="domain" description="Glutaminyl-tRNA synthetase class Ib non-specific RNA-binding" evidence="14">
    <location>
        <begin position="166"/>
        <end position="241"/>
    </location>
</feature>
<organism evidence="17">
    <name type="scientific">Prasinoderma singulare</name>
    <dbReference type="NCBI Taxonomy" id="676789"/>
    <lineage>
        <taxon>Eukaryota</taxon>
        <taxon>Viridiplantae</taxon>
        <taxon>Prasinodermophyta</taxon>
        <taxon>Prasinodermophyceae</taxon>
        <taxon>Prasinodermales</taxon>
        <taxon>Prasinodermaceae</taxon>
        <taxon>Prasinoderma</taxon>
    </lineage>
</organism>
<dbReference type="GO" id="GO:0005524">
    <property type="term" value="F:ATP binding"/>
    <property type="evidence" value="ECO:0007669"/>
    <property type="project" value="UniProtKB-KW"/>
</dbReference>
<dbReference type="GO" id="GO:0006425">
    <property type="term" value="P:glutaminyl-tRNA aminoacylation"/>
    <property type="evidence" value="ECO:0007669"/>
    <property type="project" value="InterPro"/>
</dbReference>
<evidence type="ECO:0000259" key="13">
    <source>
        <dbReference type="Pfam" id="PF03950"/>
    </source>
</evidence>
<dbReference type="EC" id="6.1.1.18" evidence="2"/>
<evidence type="ECO:0000256" key="8">
    <source>
        <dbReference type="ARBA" id="ARBA00030466"/>
    </source>
</evidence>
<dbReference type="GO" id="GO:0004819">
    <property type="term" value="F:glutamine-tRNA ligase activity"/>
    <property type="evidence" value="ECO:0007669"/>
    <property type="project" value="UniProtKB-EC"/>
</dbReference>
<evidence type="ECO:0000313" key="17">
    <source>
        <dbReference type="EMBL" id="CAE0132282.1"/>
    </source>
</evidence>
<evidence type="ECO:0000259" key="12">
    <source>
        <dbReference type="Pfam" id="PF00749"/>
    </source>
</evidence>
<dbReference type="Gene3D" id="2.40.240.10">
    <property type="entry name" value="Ribosomal Protein L25, Chain P"/>
    <property type="match status" value="2"/>
</dbReference>
<dbReference type="GO" id="GO:0005829">
    <property type="term" value="C:cytosol"/>
    <property type="evidence" value="ECO:0007669"/>
    <property type="project" value="TreeGrafter"/>
</dbReference>
<dbReference type="Pfam" id="PF00749">
    <property type="entry name" value="tRNA-synt_1c"/>
    <property type="match status" value="1"/>
</dbReference>
<feature type="domain" description="Glutamyl/glutaminyl-tRNA synthetase class Ib anti-codon binding" evidence="13">
    <location>
        <begin position="574"/>
        <end position="679"/>
    </location>
</feature>
<comment type="catalytic activity">
    <reaction evidence="9">
        <text>tRNA(Gln) + L-glutamine + ATP = L-glutaminyl-tRNA(Gln) + AMP + diphosphate</text>
        <dbReference type="Rhea" id="RHEA:20121"/>
        <dbReference type="Rhea" id="RHEA-COMP:9662"/>
        <dbReference type="Rhea" id="RHEA-COMP:9681"/>
        <dbReference type="ChEBI" id="CHEBI:30616"/>
        <dbReference type="ChEBI" id="CHEBI:33019"/>
        <dbReference type="ChEBI" id="CHEBI:58359"/>
        <dbReference type="ChEBI" id="CHEBI:78442"/>
        <dbReference type="ChEBI" id="CHEBI:78521"/>
        <dbReference type="ChEBI" id="CHEBI:456215"/>
        <dbReference type="EC" id="6.1.1.18"/>
    </reaction>
</comment>
<protein>
    <recommendedName>
        <fullName evidence="2">glutamine--tRNA ligase</fullName>
        <ecNumber evidence="2">6.1.1.18</ecNumber>
    </recommendedName>
    <alternativeName>
        <fullName evidence="8">Glutaminyl-tRNA synthetase</fullName>
    </alternativeName>
</protein>
<dbReference type="InterPro" id="IPR020056">
    <property type="entry name" value="Rbsml_bL25/Gln-tRNA_synth_N"/>
</dbReference>
<sequence length="793" mass="87670">MADAAAESVGIFVKCGLDAKEANAMGAKLVAKLLEVLGEAGVAEKGCDKSVGVLLHSIASKFPANALSHRPHAIAMVMDKKLCTLPQMDACYKFLKAVGAESFDSAALEEACGVGVVVTREEVAAAVAGQIEAHKADILERRYRFVFGRLQVAVQKAHPWALGRVIKEELDKAALALLGPKTAADEAPLPKQKKEKKPKKPKAAAGGAGAEGGVEAEQESIDLFSHLPKPEANNGVHTEVRFSTGETERYANDKATLAAHLARTGGAVVTRFPPEPNGYLHIGHAKAMHIDFGYASQSGGRCYLRFDDTNPAAERQEYIDHIQEIVKWLGWEPYKVTYSSDYFKQLHALAVELIKAGKAYVCHQKGEEIAASRAARKDSPWRDRPIAESLALFEDMRRGMVPEGQATLRMRQDPRNDNFNMFDLIAYRIKFRPHPHAGSEWCIYPSYDFTHCLVDALEDITHSMCTLEFETRRASYYWLCHHCGTYLPHVWEYSRLNITNTVMSKRKLNQLVMERHVDGWDDPRLLTLSGLRRRGASAAAINAFCHAIGVTRNANVIPLTRLEHYMREDLNLMAPRVMAVLDPLKVTITNWPADKVEARTAQRTPPAIAEKRGVPADTYEVPFTRVLYIERSDFRTEDVKGYYGLAPGKHATLRYAYPIKCTGFETNADGTVKEITAEFEPEGSVRTKGVLHWVAEPKPGVAPLSLECRLYGHLFKSADPQALGDKWLGDLKADSKVVVRGAVGSPVLAEAAPGDKFQFERMGYFCVDPDSAPGRPVLNRTVTLREASAIKKL</sequence>
<evidence type="ECO:0000256" key="6">
    <source>
        <dbReference type="ARBA" id="ARBA00022917"/>
    </source>
</evidence>
<dbReference type="FunFam" id="1.10.8.1290:FF:000002">
    <property type="entry name" value="Glutamine--tRNA ligase cytoplasmic"/>
    <property type="match status" value="1"/>
</dbReference>
<dbReference type="InterPro" id="IPR042558">
    <property type="entry name" value="Gln-tRNA-synth_Ib_RNA-bd_N_1"/>
</dbReference>
<dbReference type="PANTHER" id="PTHR43097">
    <property type="entry name" value="GLUTAMINE-TRNA LIGASE"/>
    <property type="match status" value="1"/>
</dbReference>
<dbReference type="PROSITE" id="PS00178">
    <property type="entry name" value="AA_TRNA_LIGASE_I"/>
    <property type="match status" value="1"/>
</dbReference>
<dbReference type="GO" id="GO:0009791">
    <property type="term" value="P:post-embryonic development"/>
    <property type="evidence" value="ECO:0007669"/>
    <property type="project" value="UniProtKB-ARBA"/>
</dbReference>
<comment type="similarity">
    <text evidence="1 10">Belongs to the class-I aminoacyl-tRNA synthetase family.</text>
</comment>
<dbReference type="FunFam" id="2.40.240.10:FF:000007">
    <property type="entry name" value="Glutamine--tRNA ligase"/>
    <property type="match status" value="1"/>
</dbReference>
<evidence type="ECO:0000256" key="5">
    <source>
        <dbReference type="ARBA" id="ARBA00022840"/>
    </source>
</evidence>
<evidence type="ECO:0000259" key="14">
    <source>
        <dbReference type="Pfam" id="PF04557"/>
    </source>
</evidence>
<dbReference type="Pfam" id="PF04558">
    <property type="entry name" value="tRNA_synt_1c_R1"/>
    <property type="match status" value="1"/>
</dbReference>
<feature type="compositionally biased region" description="Basic residues" evidence="11">
    <location>
        <begin position="191"/>
        <end position="202"/>
    </location>
</feature>
<proteinExistence type="inferred from homology"/>
<dbReference type="GO" id="GO:0048608">
    <property type="term" value="P:reproductive structure development"/>
    <property type="evidence" value="ECO:0007669"/>
    <property type="project" value="UniProtKB-ARBA"/>
</dbReference>
<dbReference type="InterPro" id="IPR011035">
    <property type="entry name" value="Ribosomal_bL25/Gln-tRNA_synth"/>
</dbReference>
<evidence type="ECO:0000259" key="16">
    <source>
        <dbReference type="Pfam" id="PF20974"/>
    </source>
</evidence>
<feature type="domain" description="Glutaminyl-tRNA synthetase class Ib non-specific RNA-binding" evidence="15">
    <location>
        <begin position="8"/>
        <end position="161"/>
    </location>
</feature>
<dbReference type="InterPro" id="IPR007639">
    <property type="entry name" value="Gln-tRNA-synth_Ib_RNA-bd_N"/>
</dbReference>
<dbReference type="InterPro" id="IPR020059">
    <property type="entry name" value="Glu/Gln-tRNA-synth_Ib_codon-bd"/>
</dbReference>
<dbReference type="InterPro" id="IPR000924">
    <property type="entry name" value="Glu/Gln-tRNA-synth"/>
</dbReference>
<evidence type="ECO:0000256" key="10">
    <source>
        <dbReference type="RuleBase" id="RU363037"/>
    </source>
</evidence>
<reference evidence="17" key="1">
    <citation type="submission" date="2021-01" db="EMBL/GenBank/DDBJ databases">
        <authorList>
            <person name="Corre E."/>
            <person name="Pelletier E."/>
            <person name="Niang G."/>
            <person name="Scheremetjew M."/>
            <person name="Finn R."/>
            <person name="Kale V."/>
            <person name="Holt S."/>
            <person name="Cochrane G."/>
            <person name="Meng A."/>
            <person name="Brown T."/>
            <person name="Cohen L."/>
        </authorList>
    </citation>
    <scope>NUCLEOTIDE SEQUENCE</scope>
    <source>
        <strain evidence="17">RCC927</strain>
    </source>
</reference>
<dbReference type="InterPro" id="IPR042559">
    <property type="entry name" value="Gln-tRNA-synth_Ib_RNA-bd_N_2"/>
</dbReference>
<dbReference type="InterPro" id="IPR020058">
    <property type="entry name" value="Glu/Gln-tRNA-synth_Ib_cat-dom"/>
</dbReference>
<dbReference type="AlphaFoldDB" id="A0A7S3BDV7"/>
<dbReference type="EMBL" id="HBHY01005998">
    <property type="protein sequence ID" value="CAE0132282.1"/>
    <property type="molecule type" value="Transcribed_RNA"/>
</dbReference>
<gene>
    <name evidence="17" type="ORF">PSIN1315_LOCUS3869</name>
</gene>
<keyword evidence="3 10" id="KW-0436">Ligase</keyword>
<dbReference type="InterPro" id="IPR049437">
    <property type="entry name" value="tRNA-synt_1c_C2"/>
</dbReference>
<feature type="domain" description="tRNA synthetases class I (E and Q) anti-codon binding" evidence="16">
    <location>
        <begin position="690"/>
        <end position="768"/>
    </location>
</feature>
<keyword evidence="6 10" id="KW-0648">Protein biosynthesis</keyword>
<evidence type="ECO:0000259" key="15">
    <source>
        <dbReference type="Pfam" id="PF04558"/>
    </source>
</evidence>
<evidence type="ECO:0000256" key="4">
    <source>
        <dbReference type="ARBA" id="ARBA00022741"/>
    </source>
</evidence>
<dbReference type="Gene3D" id="1.10.8.1290">
    <property type="entry name" value="Glutaminyl-tRNA synthetase, non-specific RNA binding region part 1, domain 1"/>
    <property type="match status" value="1"/>
</dbReference>
<accession>A0A7S3BDV7</accession>
<dbReference type="SUPFAM" id="SSF50715">
    <property type="entry name" value="Ribosomal protein L25-like"/>
    <property type="match status" value="1"/>
</dbReference>
<evidence type="ECO:0000256" key="7">
    <source>
        <dbReference type="ARBA" id="ARBA00023146"/>
    </source>
</evidence>
<dbReference type="CDD" id="cd00807">
    <property type="entry name" value="GlnRS_core"/>
    <property type="match status" value="1"/>
</dbReference>
<dbReference type="Pfam" id="PF20974">
    <property type="entry name" value="tRNA-synt_1c_C2"/>
    <property type="match status" value="1"/>
</dbReference>
<feature type="domain" description="Glutamyl/glutaminyl-tRNA synthetase class Ib catalytic" evidence="12">
    <location>
        <begin position="268"/>
        <end position="571"/>
    </location>
</feature>
<dbReference type="FunFam" id="1.10.10.2420:FF:000001">
    <property type="entry name" value="Glutamine--tRNA ligase cytoplasmic"/>
    <property type="match status" value="1"/>
</dbReference>
<dbReference type="InterPro" id="IPR050132">
    <property type="entry name" value="Gln/Glu-tRNA_Ligase"/>
</dbReference>
<dbReference type="NCBIfam" id="TIGR00440">
    <property type="entry name" value="glnS"/>
    <property type="match status" value="1"/>
</dbReference>
<dbReference type="InterPro" id="IPR001412">
    <property type="entry name" value="aa-tRNA-synth_I_CS"/>
</dbReference>
<dbReference type="SUPFAM" id="SSF52374">
    <property type="entry name" value="Nucleotidylyl transferase"/>
    <property type="match status" value="1"/>
</dbReference>
<evidence type="ECO:0000256" key="11">
    <source>
        <dbReference type="SAM" id="MobiDB-lite"/>
    </source>
</evidence>
<dbReference type="Gene3D" id="1.10.10.2420">
    <property type="match status" value="1"/>
</dbReference>
<keyword evidence="4 10" id="KW-0547">Nucleotide-binding</keyword>
<evidence type="ECO:0000256" key="2">
    <source>
        <dbReference type="ARBA" id="ARBA00012836"/>
    </source>
</evidence>